<reference evidence="1 2" key="2">
    <citation type="submission" date="2018-11" db="EMBL/GenBank/DDBJ databases">
        <authorList>
            <consortium name="Pathogen Informatics"/>
        </authorList>
    </citation>
    <scope>NUCLEOTIDE SEQUENCE [LARGE SCALE GENOMIC DNA]</scope>
</reference>
<accession>A0A183EZD3</accession>
<reference evidence="3" key="1">
    <citation type="submission" date="2016-06" db="UniProtKB">
        <authorList>
            <consortium name="WormBaseParasite"/>
        </authorList>
    </citation>
    <scope>IDENTIFICATION</scope>
</reference>
<evidence type="ECO:0000313" key="3">
    <source>
        <dbReference type="WBParaSite" id="GPUH_0002635401-mRNA-1"/>
    </source>
</evidence>
<evidence type="ECO:0000313" key="1">
    <source>
        <dbReference type="EMBL" id="VDN45390.1"/>
    </source>
</evidence>
<protein>
    <submittedName>
        <fullName evidence="3">Secreted protein</fullName>
    </submittedName>
</protein>
<evidence type="ECO:0000313" key="2">
    <source>
        <dbReference type="Proteomes" id="UP000271098"/>
    </source>
</evidence>
<sequence>MKQKLFSGLTVSIVLLDELQCRLQTIARSVAPMHSAPPFAGAGLLQLRVLIVIPILPAISAQLQALHDTDAQADHCPSILCNSSLS</sequence>
<dbReference type="Proteomes" id="UP000271098">
    <property type="component" value="Unassembled WGS sequence"/>
</dbReference>
<proteinExistence type="predicted"/>
<organism evidence="3">
    <name type="scientific">Gongylonema pulchrum</name>
    <dbReference type="NCBI Taxonomy" id="637853"/>
    <lineage>
        <taxon>Eukaryota</taxon>
        <taxon>Metazoa</taxon>
        <taxon>Ecdysozoa</taxon>
        <taxon>Nematoda</taxon>
        <taxon>Chromadorea</taxon>
        <taxon>Rhabditida</taxon>
        <taxon>Spirurina</taxon>
        <taxon>Spiruromorpha</taxon>
        <taxon>Spiruroidea</taxon>
        <taxon>Gongylonematidae</taxon>
        <taxon>Gongylonema</taxon>
    </lineage>
</organism>
<dbReference type="WBParaSite" id="GPUH_0002635401-mRNA-1">
    <property type="protein sequence ID" value="GPUH_0002635401-mRNA-1"/>
    <property type="gene ID" value="GPUH_0002635401"/>
</dbReference>
<keyword evidence="2" id="KW-1185">Reference proteome</keyword>
<dbReference type="EMBL" id="UYRT01110008">
    <property type="protein sequence ID" value="VDN45390.1"/>
    <property type="molecule type" value="Genomic_DNA"/>
</dbReference>
<name>A0A183EZD3_9BILA</name>
<gene>
    <name evidence="1" type="ORF">GPUH_LOCUS26324</name>
</gene>
<dbReference type="AlphaFoldDB" id="A0A183EZD3"/>